<protein>
    <submittedName>
        <fullName evidence="2">Outer membrane lipoprotein</fullName>
    </submittedName>
</protein>
<proteinExistence type="predicted"/>
<dbReference type="Proteomes" id="UP000199477">
    <property type="component" value="Unassembled WGS sequence"/>
</dbReference>
<accession>A0A1I1Y141</accession>
<dbReference type="STRING" id="500610.SAMN02799615_00453"/>
<dbReference type="InterPro" id="IPR004658">
    <property type="entry name" value="OMP_Slp"/>
</dbReference>
<dbReference type="Pfam" id="PF03843">
    <property type="entry name" value="Slp"/>
    <property type="match status" value="1"/>
</dbReference>
<reference evidence="3" key="1">
    <citation type="submission" date="2016-10" db="EMBL/GenBank/DDBJ databases">
        <authorList>
            <person name="Varghese N."/>
            <person name="Submissions S."/>
        </authorList>
    </citation>
    <scope>NUCLEOTIDE SEQUENCE [LARGE SCALE GENOMIC DNA]</scope>
    <source>
        <strain evidence="3">UNC178MFTsu3.1</strain>
    </source>
</reference>
<evidence type="ECO:0000313" key="3">
    <source>
        <dbReference type="Proteomes" id="UP000199477"/>
    </source>
</evidence>
<keyword evidence="1" id="KW-0732">Signal</keyword>
<name>A0A1I1Y141_9GAMM</name>
<feature type="signal peptide" evidence="1">
    <location>
        <begin position="1"/>
        <end position="20"/>
    </location>
</feature>
<keyword evidence="3" id="KW-1185">Reference proteome</keyword>
<evidence type="ECO:0000313" key="2">
    <source>
        <dbReference type="EMBL" id="SFE13281.1"/>
    </source>
</evidence>
<dbReference type="RefSeq" id="WP_026634462.1">
    <property type="nucleotide sequence ID" value="NZ_FONH01000001.1"/>
</dbReference>
<dbReference type="PANTHER" id="PTHR37530:SF1">
    <property type="entry name" value="OUTER MEMBRANE PROTEIN SLP"/>
    <property type="match status" value="1"/>
</dbReference>
<organism evidence="2 3">
    <name type="scientific">Dyella marensis</name>
    <dbReference type="NCBI Taxonomy" id="500610"/>
    <lineage>
        <taxon>Bacteria</taxon>
        <taxon>Pseudomonadati</taxon>
        <taxon>Pseudomonadota</taxon>
        <taxon>Gammaproteobacteria</taxon>
        <taxon>Lysobacterales</taxon>
        <taxon>Rhodanobacteraceae</taxon>
        <taxon>Dyella</taxon>
    </lineage>
</organism>
<feature type="chain" id="PRO_5011681240" evidence="1">
    <location>
        <begin position="21"/>
        <end position="193"/>
    </location>
</feature>
<gene>
    <name evidence="2" type="ORF">SAMN02799615_00453</name>
</gene>
<dbReference type="GO" id="GO:0019867">
    <property type="term" value="C:outer membrane"/>
    <property type="evidence" value="ECO:0007669"/>
    <property type="project" value="InterPro"/>
</dbReference>
<evidence type="ECO:0000256" key="1">
    <source>
        <dbReference type="SAM" id="SignalP"/>
    </source>
</evidence>
<dbReference type="PANTHER" id="PTHR37530">
    <property type="entry name" value="OUTER MEMBRANE PROTEIN SLP"/>
    <property type="match status" value="1"/>
</dbReference>
<dbReference type="PIRSF" id="PIRSF004982">
    <property type="entry name" value="SlP"/>
    <property type="match status" value="1"/>
</dbReference>
<keyword evidence="2" id="KW-0449">Lipoprotein</keyword>
<dbReference type="NCBIfam" id="TIGR00752">
    <property type="entry name" value="slp"/>
    <property type="match status" value="1"/>
</dbReference>
<dbReference type="AlphaFoldDB" id="A0A1I1Y141"/>
<sequence>MSIRKHLAIAAVTATLAACATVPQPLQGTYTEISTAQAQQGGAGGSKVRWGGEIIKTEPGPQETCFFLLSRPLDSEARPKMATDNDSQGRFVACRAGFYDPEVFARGRELTVTGTLHGTVSQKVGEYDYAYPRVEADVVYLWPKRVAVRYPPGYYDPFWGPGFGPYWGPGWGPWGDPFWYQPRVIVVPRPVHK</sequence>
<dbReference type="PROSITE" id="PS51257">
    <property type="entry name" value="PROKAR_LIPOPROTEIN"/>
    <property type="match status" value="1"/>
</dbReference>
<dbReference type="EMBL" id="FONH01000001">
    <property type="protein sequence ID" value="SFE13281.1"/>
    <property type="molecule type" value="Genomic_DNA"/>
</dbReference>